<feature type="transmembrane region" description="Helical" evidence="2">
    <location>
        <begin position="55"/>
        <end position="83"/>
    </location>
</feature>
<name>A0ABV5YM18_9ACTN</name>
<feature type="transmembrane region" description="Helical" evidence="2">
    <location>
        <begin position="123"/>
        <end position="146"/>
    </location>
</feature>
<sequence length="244" mass="26545">FRGQLPPAPPQQPPPPPMYGRQPYPPPAPTHERPPERPPRPEGPKPYGLYRLLSFMLLAGAVGLAMVVPSIALIVVLIAMLLLRTADRASQNLASKRTRRGPRPADVAGVIVRSPFSVVRSGLVMALISPIAILAGVIVLFIAMVAKSEMTIARALSLSVAAFVLVTCLGPGSEPARRQLVRIWGAVAPQRERAWIVVGVVGLLVFFLVSFSLSQTPELRPFNFPQLNHDLNDLRHQLRHLRGG</sequence>
<feature type="compositionally biased region" description="Pro residues" evidence="1">
    <location>
        <begin position="1"/>
        <end position="29"/>
    </location>
</feature>
<feature type="region of interest" description="Disordered" evidence="1">
    <location>
        <begin position="1"/>
        <end position="43"/>
    </location>
</feature>
<evidence type="ECO:0000256" key="2">
    <source>
        <dbReference type="SAM" id="Phobius"/>
    </source>
</evidence>
<evidence type="ECO:0000313" key="4">
    <source>
        <dbReference type="Proteomes" id="UP001589627"/>
    </source>
</evidence>
<proteinExistence type="predicted"/>
<dbReference type="Proteomes" id="UP001589627">
    <property type="component" value="Unassembled WGS sequence"/>
</dbReference>
<keyword evidence="2" id="KW-0812">Transmembrane</keyword>
<accession>A0ABV5YM18</accession>
<evidence type="ECO:0008006" key="5">
    <source>
        <dbReference type="Google" id="ProtNLM"/>
    </source>
</evidence>
<reference evidence="3 4" key="1">
    <citation type="submission" date="2024-09" db="EMBL/GenBank/DDBJ databases">
        <authorList>
            <person name="Sun Q."/>
            <person name="Mori K."/>
        </authorList>
    </citation>
    <scope>NUCLEOTIDE SEQUENCE [LARGE SCALE GENOMIC DNA]</scope>
    <source>
        <strain evidence="3 4">TBRC 0563</strain>
    </source>
</reference>
<organism evidence="3 4">
    <name type="scientific">Actinoallomurus acaciae</name>
    <dbReference type="NCBI Taxonomy" id="502577"/>
    <lineage>
        <taxon>Bacteria</taxon>
        <taxon>Bacillati</taxon>
        <taxon>Actinomycetota</taxon>
        <taxon>Actinomycetes</taxon>
        <taxon>Streptosporangiales</taxon>
        <taxon>Thermomonosporaceae</taxon>
        <taxon>Actinoallomurus</taxon>
    </lineage>
</organism>
<gene>
    <name evidence="3" type="ORF">ACFFNX_28360</name>
</gene>
<keyword evidence="2" id="KW-0472">Membrane</keyword>
<protein>
    <recommendedName>
        <fullName evidence="5">Serine/threonine protein kinase</fullName>
    </recommendedName>
</protein>
<evidence type="ECO:0000256" key="1">
    <source>
        <dbReference type="SAM" id="MobiDB-lite"/>
    </source>
</evidence>
<keyword evidence="2" id="KW-1133">Transmembrane helix</keyword>
<dbReference type="EMBL" id="JBHLZP010000251">
    <property type="protein sequence ID" value="MFB9836099.1"/>
    <property type="molecule type" value="Genomic_DNA"/>
</dbReference>
<evidence type="ECO:0000313" key="3">
    <source>
        <dbReference type="EMBL" id="MFB9836099.1"/>
    </source>
</evidence>
<feature type="transmembrane region" description="Helical" evidence="2">
    <location>
        <begin position="194"/>
        <end position="213"/>
    </location>
</feature>
<comment type="caution">
    <text evidence="3">The sequence shown here is derived from an EMBL/GenBank/DDBJ whole genome shotgun (WGS) entry which is preliminary data.</text>
</comment>
<feature type="compositionally biased region" description="Basic and acidic residues" evidence="1">
    <location>
        <begin position="30"/>
        <end position="43"/>
    </location>
</feature>
<keyword evidence="4" id="KW-1185">Reference proteome</keyword>
<feature type="non-terminal residue" evidence="3">
    <location>
        <position position="1"/>
    </location>
</feature>
<feature type="transmembrane region" description="Helical" evidence="2">
    <location>
        <begin position="152"/>
        <end position="173"/>
    </location>
</feature>